<reference evidence="3" key="1">
    <citation type="submission" date="2024-04" db="EMBL/GenBank/DDBJ databases">
        <authorList>
            <consortium name="Molecular Ecology Group"/>
        </authorList>
    </citation>
    <scope>NUCLEOTIDE SEQUENCE</scope>
</reference>
<name>A0AAV2NN78_9HYME</name>
<accession>A0AAV2NN78</accession>
<evidence type="ECO:0000256" key="2">
    <source>
        <dbReference type="SAM" id="MobiDB-lite"/>
    </source>
</evidence>
<feature type="compositionally biased region" description="Basic and acidic residues" evidence="2">
    <location>
        <begin position="294"/>
        <end position="313"/>
    </location>
</feature>
<feature type="region of interest" description="Disordered" evidence="2">
    <location>
        <begin position="808"/>
        <end position="874"/>
    </location>
</feature>
<feature type="compositionally biased region" description="Basic and acidic residues" evidence="2">
    <location>
        <begin position="171"/>
        <end position="184"/>
    </location>
</feature>
<protein>
    <submittedName>
        <fullName evidence="3">Uncharacterized protein</fullName>
    </submittedName>
</protein>
<proteinExistence type="predicted"/>
<feature type="compositionally biased region" description="Basic and acidic residues" evidence="2">
    <location>
        <begin position="105"/>
        <end position="127"/>
    </location>
</feature>
<feature type="compositionally biased region" description="Polar residues" evidence="2">
    <location>
        <begin position="826"/>
        <end position="848"/>
    </location>
</feature>
<dbReference type="EMBL" id="OZ034826">
    <property type="protein sequence ID" value="CAL1681644.1"/>
    <property type="molecule type" value="Genomic_DNA"/>
</dbReference>
<feature type="coiled-coil region" evidence="1">
    <location>
        <begin position="439"/>
        <end position="698"/>
    </location>
</feature>
<keyword evidence="4" id="KW-1185">Reference proteome</keyword>
<gene>
    <name evidence="3" type="ORF">LPLAT_LOCUS7620</name>
</gene>
<dbReference type="Proteomes" id="UP001497644">
    <property type="component" value="Chromosome 3"/>
</dbReference>
<feature type="compositionally biased region" description="Low complexity" evidence="2">
    <location>
        <begin position="152"/>
        <end position="168"/>
    </location>
</feature>
<feature type="compositionally biased region" description="Basic and acidic residues" evidence="2">
    <location>
        <begin position="139"/>
        <end position="151"/>
    </location>
</feature>
<feature type="compositionally biased region" description="Basic and acidic residues" evidence="2">
    <location>
        <begin position="33"/>
        <end position="64"/>
    </location>
</feature>
<feature type="region of interest" description="Disordered" evidence="2">
    <location>
        <begin position="33"/>
        <end position="184"/>
    </location>
</feature>
<evidence type="ECO:0000256" key="1">
    <source>
        <dbReference type="SAM" id="Coils"/>
    </source>
</evidence>
<dbReference type="AlphaFoldDB" id="A0AAV2NN78"/>
<organism evidence="3 4">
    <name type="scientific">Lasius platythorax</name>
    <dbReference type="NCBI Taxonomy" id="488582"/>
    <lineage>
        <taxon>Eukaryota</taxon>
        <taxon>Metazoa</taxon>
        <taxon>Ecdysozoa</taxon>
        <taxon>Arthropoda</taxon>
        <taxon>Hexapoda</taxon>
        <taxon>Insecta</taxon>
        <taxon>Pterygota</taxon>
        <taxon>Neoptera</taxon>
        <taxon>Endopterygota</taxon>
        <taxon>Hymenoptera</taxon>
        <taxon>Apocrita</taxon>
        <taxon>Aculeata</taxon>
        <taxon>Formicoidea</taxon>
        <taxon>Formicidae</taxon>
        <taxon>Formicinae</taxon>
        <taxon>Lasius</taxon>
        <taxon>Lasius</taxon>
    </lineage>
</organism>
<feature type="region of interest" description="Disordered" evidence="2">
    <location>
        <begin position="288"/>
        <end position="313"/>
    </location>
</feature>
<sequence>MQVDLHEANKKLQAGAAKAGADFIQERKQLEEQRRQLDDQRRQTEERAKSIDQKARTTEEKERTLQSLDQDLKKRKARMDQLEQQLQKSGGAPDKRLAEMQKALEISERELEKAKEESNRSSAETERLLQLVQMTQEEQNSKEKQIRELQDALKTAQAKLKQATTAQQESQDNKDESSSWREALKTKNHTISKLERKIESLQINYDRCKDLLSDASDNDSWKKEVEEKNQRIVQLEQQLKRCENPKDSRTSKNVETQTKAYKNFCSPDTKNRRIVALKRQVIALSNSLKNHARKTTESSEKESDDKTNEKAEETWKQEMEMKNRRIVELEQEMALLENLLRENVDVQVLRDLEKMMDGKSRRIEELEDAIKELEGFLKEDMKEMRDLRYQMSFDKERIVGLERCIQKYSLTNTGIDKTRIIELEEMVTSLEEYVREHDVDGLKRKLQDRECRIDQLENQIVDLNKKLSRFKENQSIGDTSKESNDRVVWELEEKEEKMKDMTYTISKENNTIQECELQIVEQQEKNLKMELREKERKMMEMGYDISEKDNRIQRYEQQIVEQQNKLLKMEKEMAELEKELYTVEDIDVLKEAIRIKNERVQELEMEVNSLETSLGERIDVAIEELIAVLKEKEEIEVRLKEDLADKERKIEELDAALRQSIAITDETERKFKHEKKLRKEADQRMDDLEKKIAVMHAASAMKCITCKPLLYKIFKTEEKLLQSNQEKTGQLQELHQTKREALKFALSEKDAHLALLEHSGIKTLTQADQAEKLKADKKILLDRLREEDERSINVDFKLETIPQLIEKISDDNDNNNNNSFDDPIKINSSRPATMNGDSSPISATASCEHSTKASMVFDMRDGEDQSQTHQQDAR</sequence>
<keyword evidence="1" id="KW-0175">Coiled coil</keyword>
<evidence type="ECO:0000313" key="3">
    <source>
        <dbReference type="EMBL" id="CAL1681644.1"/>
    </source>
</evidence>
<feature type="compositionally biased region" description="Polar residues" evidence="2">
    <location>
        <begin position="865"/>
        <end position="874"/>
    </location>
</feature>
<evidence type="ECO:0000313" key="4">
    <source>
        <dbReference type="Proteomes" id="UP001497644"/>
    </source>
</evidence>